<dbReference type="AlphaFoldDB" id="A0AAV3TWS9"/>
<dbReference type="PANTHER" id="PTHR24220:SF689">
    <property type="entry name" value="LIPOPROTEIN-RELEASING SYSTEM ATP-BINDING PROTEIN LOLD"/>
    <property type="match status" value="1"/>
</dbReference>
<dbReference type="RefSeq" id="WP_345415678.1">
    <property type="nucleotide sequence ID" value="NZ_AP031496.1"/>
</dbReference>
<sequence>MTDTPQNAKPSTVLACRRLVKTYRQGPQEVRVLNGIDLTIGAGETVAIVGASGAGKSTLLNILGGLDLPSSGEVQLLDNFLNELNEKQRGTLRNQYMGFVYQFHHLLPEFTALENVMMPMLIGGCAKPEAKQRAQAILDDVGLSNRGRHKPAELSGGERQRVAIARALVTNPRVVFMDEPTGNLDTRTAKSIQDLMAGLNQRLNTSFVIVTHDEQLASSMDRTLFLADGSFVPAVGTVS</sequence>
<dbReference type="Gene3D" id="3.40.50.300">
    <property type="entry name" value="P-loop containing nucleotide triphosphate hydrolases"/>
    <property type="match status" value="1"/>
</dbReference>
<dbReference type="InterPro" id="IPR015854">
    <property type="entry name" value="ABC_transpr_LolD-like"/>
</dbReference>
<comment type="subcellular location">
    <subcellularLocation>
        <location evidence="8">Cell inner membrane</location>
        <topology evidence="8">Peripheral membrane protein</topology>
    </subcellularLocation>
</comment>
<dbReference type="GO" id="GO:0022857">
    <property type="term" value="F:transmembrane transporter activity"/>
    <property type="evidence" value="ECO:0007669"/>
    <property type="project" value="TreeGrafter"/>
</dbReference>
<dbReference type="Pfam" id="PF00005">
    <property type="entry name" value="ABC_tran"/>
    <property type="match status" value="1"/>
</dbReference>
<comment type="function">
    <text evidence="8">Part of the ABC transporter complex LolCDE involved in the translocation of mature outer membrane-directed lipoproteins, from the inner membrane to the periplasmic chaperone, LolA. Responsible for the formation of the LolA-lipoprotein complex in an ATP-dependent manner.</text>
</comment>
<evidence type="ECO:0000256" key="6">
    <source>
        <dbReference type="ARBA" id="ARBA00022967"/>
    </source>
</evidence>
<protein>
    <recommendedName>
        <fullName evidence="8">Lipoprotein-releasing system ATP-binding protein LolD</fullName>
        <ecNumber evidence="8">7.6.2.-</ecNumber>
    </recommendedName>
</protein>
<feature type="domain" description="ABC transporter" evidence="9">
    <location>
        <begin position="17"/>
        <end position="238"/>
    </location>
</feature>
<comment type="similarity">
    <text evidence="8">Belongs to the ABC transporter superfamily. Lipoprotein translocase (TC 3.A.1.125) family.</text>
</comment>
<dbReference type="NCBIfam" id="TIGR02211">
    <property type="entry name" value="LolD_lipo_ex"/>
    <property type="match status" value="1"/>
</dbReference>
<name>A0AAV3TWS9_9ALTE</name>
<keyword evidence="2 8" id="KW-1003">Cell membrane</keyword>
<dbReference type="GO" id="GO:0016887">
    <property type="term" value="F:ATP hydrolysis activity"/>
    <property type="evidence" value="ECO:0007669"/>
    <property type="project" value="InterPro"/>
</dbReference>
<evidence type="ECO:0000256" key="1">
    <source>
        <dbReference type="ARBA" id="ARBA00022448"/>
    </source>
</evidence>
<dbReference type="SMART" id="SM00382">
    <property type="entry name" value="AAA"/>
    <property type="match status" value="1"/>
</dbReference>
<dbReference type="GO" id="GO:0089705">
    <property type="term" value="P:protein localization to outer membrane"/>
    <property type="evidence" value="ECO:0007669"/>
    <property type="project" value="TreeGrafter"/>
</dbReference>
<keyword evidence="4 8" id="KW-0547">Nucleotide-binding</keyword>
<dbReference type="InterPro" id="IPR027417">
    <property type="entry name" value="P-loop_NTPase"/>
</dbReference>
<evidence type="ECO:0000313" key="10">
    <source>
        <dbReference type="EMBL" id="GAA4929893.1"/>
    </source>
</evidence>
<dbReference type="InterPro" id="IPR017871">
    <property type="entry name" value="ABC_transporter-like_CS"/>
</dbReference>
<proteinExistence type="inferred from homology"/>
<dbReference type="SUPFAM" id="SSF52540">
    <property type="entry name" value="P-loop containing nucleoside triphosphate hydrolases"/>
    <property type="match status" value="1"/>
</dbReference>
<keyword evidence="3 8" id="KW-0997">Cell inner membrane</keyword>
<keyword evidence="5 8" id="KW-0067">ATP-binding</keyword>
<evidence type="ECO:0000313" key="11">
    <source>
        <dbReference type="Proteomes" id="UP001409585"/>
    </source>
</evidence>
<dbReference type="GO" id="GO:0044874">
    <property type="term" value="P:lipoprotein localization to outer membrane"/>
    <property type="evidence" value="ECO:0007669"/>
    <property type="project" value="TreeGrafter"/>
</dbReference>
<comment type="subunit">
    <text evidence="8">The complex is composed of two ATP-binding proteins (LolD) and two transmembrane proteins (LolC and LolE).</text>
</comment>
<dbReference type="GO" id="GO:0005886">
    <property type="term" value="C:plasma membrane"/>
    <property type="evidence" value="ECO:0007669"/>
    <property type="project" value="UniProtKB-SubCell"/>
</dbReference>
<dbReference type="Proteomes" id="UP001409585">
    <property type="component" value="Unassembled WGS sequence"/>
</dbReference>
<dbReference type="EC" id="7.6.2.-" evidence="8"/>
<dbReference type="PROSITE" id="PS50893">
    <property type="entry name" value="ABC_TRANSPORTER_2"/>
    <property type="match status" value="1"/>
</dbReference>
<dbReference type="GO" id="GO:0005524">
    <property type="term" value="F:ATP binding"/>
    <property type="evidence" value="ECO:0007669"/>
    <property type="project" value="UniProtKB-UniRule"/>
</dbReference>
<evidence type="ECO:0000259" key="9">
    <source>
        <dbReference type="PROSITE" id="PS50893"/>
    </source>
</evidence>
<organism evidence="10 11">
    <name type="scientific">Halioxenophilus aromaticivorans</name>
    <dbReference type="NCBI Taxonomy" id="1306992"/>
    <lineage>
        <taxon>Bacteria</taxon>
        <taxon>Pseudomonadati</taxon>
        <taxon>Pseudomonadota</taxon>
        <taxon>Gammaproteobacteria</taxon>
        <taxon>Alteromonadales</taxon>
        <taxon>Alteromonadaceae</taxon>
        <taxon>Halioxenophilus</taxon>
    </lineage>
</organism>
<dbReference type="PANTHER" id="PTHR24220">
    <property type="entry name" value="IMPORT ATP-BINDING PROTEIN"/>
    <property type="match status" value="1"/>
</dbReference>
<reference evidence="11" key="1">
    <citation type="journal article" date="2019" name="Int. J. Syst. Evol. Microbiol.">
        <title>The Global Catalogue of Microorganisms (GCM) 10K type strain sequencing project: providing services to taxonomists for standard genome sequencing and annotation.</title>
        <authorList>
            <consortium name="The Broad Institute Genomics Platform"/>
            <consortium name="The Broad Institute Genome Sequencing Center for Infectious Disease"/>
            <person name="Wu L."/>
            <person name="Ma J."/>
        </authorList>
    </citation>
    <scope>NUCLEOTIDE SEQUENCE [LARGE SCALE GENOMIC DNA]</scope>
    <source>
        <strain evidence="11">JCM 19134</strain>
    </source>
</reference>
<dbReference type="InterPro" id="IPR003439">
    <property type="entry name" value="ABC_transporter-like_ATP-bd"/>
</dbReference>
<evidence type="ECO:0000256" key="5">
    <source>
        <dbReference type="ARBA" id="ARBA00022840"/>
    </source>
</evidence>
<keyword evidence="6 8" id="KW-1278">Translocase</keyword>
<accession>A0AAV3TWS9</accession>
<dbReference type="PROSITE" id="PS00211">
    <property type="entry name" value="ABC_TRANSPORTER_1"/>
    <property type="match status" value="1"/>
</dbReference>
<keyword evidence="1 8" id="KW-0813">Transport</keyword>
<keyword evidence="11" id="KW-1185">Reference proteome</keyword>
<dbReference type="InterPro" id="IPR003593">
    <property type="entry name" value="AAA+_ATPase"/>
</dbReference>
<dbReference type="EMBL" id="BAABLX010000001">
    <property type="protein sequence ID" value="GAA4929893.1"/>
    <property type="molecule type" value="Genomic_DNA"/>
</dbReference>
<keyword evidence="10" id="KW-0449">Lipoprotein</keyword>
<evidence type="ECO:0000256" key="4">
    <source>
        <dbReference type="ARBA" id="ARBA00022741"/>
    </source>
</evidence>
<evidence type="ECO:0000256" key="8">
    <source>
        <dbReference type="RuleBase" id="RU367068"/>
    </source>
</evidence>
<evidence type="ECO:0000256" key="7">
    <source>
        <dbReference type="ARBA" id="ARBA00023136"/>
    </source>
</evidence>
<evidence type="ECO:0000256" key="3">
    <source>
        <dbReference type="ARBA" id="ARBA00022519"/>
    </source>
</evidence>
<gene>
    <name evidence="8 10" type="primary">lolD</name>
    <name evidence="10" type="ORF">GCM10025791_02030</name>
</gene>
<dbReference type="FunFam" id="3.40.50.300:FF:000230">
    <property type="entry name" value="Lipoprotein-releasing system ATP-binding protein LolD"/>
    <property type="match status" value="1"/>
</dbReference>
<dbReference type="InterPro" id="IPR011924">
    <property type="entry name" value="LolD_lipo_ATP-bd"/>
</dbReference>
<comment type="caution">
    <text evidence="10">The sequence shown here is derived from an EMBL/GenBank/DDBJ whole genome shotgun (WGS) entry which is preliminary data.</text>
</comment>
<dbReference type="CDD" id="cd03255">
    <property type="entry name" value="ABC_MJ0796_LolCDE_FtsE"/>
    <property type="match status" value="1"/>
</dbReference>
<keyword evidence="7 8" id="KW-0472">Membrane</keyword>
<evidence type="ECO:0000256" key="2">
    <source>
        <dbReference type="ARBA" id="ARBA00022475"/>
    </source>
</evidence>
<dbReference type="InterPro" id="IPR017911">
    <property type="entry name" value="MacB-like_ATP-bd"/>
</dbReference>